<reference evidence="1" key="1">
    <citation type="submission" date="2016-10" db="EMBL/GenBank/DDBJ databases">
        <title>Sequence of Gallionella enrichment culture.</title>
        <authorList>
            <person name="Poehlein A."/>
            <person name="Muehling M."/>
            <person name="Daniel R."/>
        </authorList>
    </citation>
    <scope>NUCLEOTIDE SEQUENCE</scope>
</reference>
<organism evidence="1">
    <name type="scientific">mine drainage metagenome</name>
    <dbReference type="NCBI Taxonomy" id="410659"/>
    <lineage>
        <taxon>unclassified sequences</taxon>
        <taxon>metagenomes</taxon>
        <taxon>ecological metagenomes</taxon>
    </lineage>
</organism>
<dbReference type="InterPro" id="IPR036909">
    <property type="entry name" value="Cyt_c-like_dom_sf"/>
</dbReference>
<dbReference type="GO" id="GO:0009055">
    <property type="term" value="F:electron transfer activity"/>
    <property type="evidence" value="ECO:0007669"/>
    <property type="project" value="InterPro"/>
</dbReference>
<dbReference type="SUPFAM" id="SSF46626">
    <property type="entry name" value="Cytochrome c"/>
    <property type="match status" value="1"/>
</dbReference>
<gene>
    <name evidence="1" type="ORF">GALL_334220</name>
</gene>
<accession>A0A1J5QMW7</accession>
<dbReference type="GO" id="GO:0020037">
    <property type="term" value="F:heme binding"/>
    <property type="evidence" value="ECO:0007669"/>
    <property type="project" value="InterPro"/>
</dbReference>
<protein>
    <submittedName>
        <fullName evidence="1">Uncharacterized protein</fullName>
    </submittedName>
</protein>
<dbReference type="Gene3D" id="1.10.760.10">
    <property type="entry name" value="Cytochrome c-like domain"/>
    <property type="match status" value="1"/>
</dbReference>
<comment type="caution">
    <text evidence="1">The sequence shown here is derived from an EMBL/GenBank/DDBJ whole genome shotgun (WGS) entry which is preliminary data.</text>
</comment>
<sequence>MLKKITARLAATCLIIAAGQALATPLSIELPEETARLKQSTHSGYQVAVQKCSICHSADYINLQPPGMNLKQWTAEVGKMQHAYGAPITDEEVKLIGAYLAGTYGSEKIPDSGL</sequence>
<name>A0A1J5QMW7_9ZZZZ</name>
<proteinExistence type="predicted"/>
<dbReference type="AlphaFoldDB" id="A0A1J5QMW7"/>
<evidence type="ECO:0000313" key="1">
    <source>
        <dbReference type="EMBL" id="OIQ84744.1"/>
    </source>
</evidence>
<dbReference type="EMBL" id="MLJW01000594">
    <property type="protein sequence ID" value="OIQ84744.1"/>
    <property type="molecule type" value="Genomic_DNA"/>
</dbReference>